<evidence type="ECO:0000313" key="1">
    <source>
        <dbReference type="EMBL" id="KAL1524136.1"/>
    </source>
</evidence>
<dbReference type="Proteomes" id="UP001515480">
    <property type="component" value="Unassembled WGS sequence"/>
</dbReference>
<gene>
    <name evidence="1" type="ORF">AB1Y20_019045</name>
</gene>
<dbReference type="EMBL" id="JBGBPQ010000005">
    <property type="protein sequence ID" value="KAL1524136.1"/>
    <property type="molecule type" value="Genomic_DNA"/>
</dbReference>
<dbReference type="Pfam" id="PF18143">
    <property type="entry name" value="HAD_SAK_2"/>
    <property type="match status" value="1"/>
</dbReference>
<keyword evidence="2" id="KW-1185">Reference proteome</keyword>
<protein>
    <submittedName>
        <fullName evidence="1">Uncharacterized protein</fullName>
    </submittedName>
</protein>
<organism evidence="1 2">
    <name type="scientific">Prymnesium parvum</name>
    <name type="common">Toxic golden alga</name>
    <dbReference type="NCBI Taxonomy" id="97485"/>
    <lineage>
        <taxon>Eukaryota</taxon>
        <taxon>Haptista</taxon>
        <taxon>Haptophyta</taxon>
        <taxon>Prymnesiophyceae</taxon>
        <taxon>Prymnesiales</taxon>
        <taxon>Prymnesiaceae</taxon>
        <taxon>Prymnesium</taxon>
    </lineage>
</organism>
<accession>A0AB34JQC3</accession>
<proteinExistence type="predicted"/>
<evidence type="ECO:0000313" key="2">
    <source>
        <dbReference type="Proteomes" id="UP001515480"/>
    </source>
</evidence>
<dbReference type="AlphaFoldDB" id="A0AB34JQC3"/>
<reference evidence="1 2" key="1">
    <citation type="journal article" date="2024" name="Science">
        <title>Giant polyketide synthase enzymes in the biosynthesis of giant marine polyether toxins.</title>
        <authorList>
            <person name="Fallon T.R."/>
            <person name="Shende V.V."/>
            <person name="Wierzbicki I.H."/>
            <person name="Pendleton A.L."/>
            <person name="Watervoot N.F."/>
            <person name="Auber R.P."/>
            <person name="Gonzalez D.J."/>
            <person name="Wisecaver J.H."/>
            <person name="Moore B.S."/>
        </authorList>
    </citation>
    <scope>NUCLEOTIDE SEQUENCE [LARGE SCALE GENOMIC DNA]</scope>
    <source>
        <strain evidence="1 2">12B1</strain>
    </source>
</reference>
<comment type="caution">
    <text evidence="1">The sequence shown here is derived from an EMBL/GenBank/DDBJ whole genome shotgun (WGS) entry which is preliminary data.</text>
</comment>
<sequence length="304" mass="33240">MSDVEMSDEGEELPLPSVLPRAFKQTSDYLRHDDAGALPAGEPTECLAAAGLLRAEASPMRILFLDIDGVLAPRLNAGQIVRQCVDGVVALCQASGARIVLTTAWRLLPGKTEMFNTLLRRHHGFGPVYDVTPDLRDSVEQSSKLEASRFVQVPERSGLTAETALLALHRLGVHEEGAASAVKATFCDPDYDLHVYSEVMCEYSRQAFSPRSREGGDWSHDPCSSKFAQTRVHEVVKWLEAAAACGLNISDYVVIDDEDLLQTGMAPSKPVRRSINMERMPPGAKAMLSSSSCPDDDEGWMFAF</sequence>
<name>A0AB34JQC3_PRYPA</name>